<reference evidence="1 2" key="1">
    <citation type="journal article" date="2007" name="Nature">
        <title>Light stimulates growth of proteorhodopsin-containing marine Flavobacteria.</title>
        <authorList>
            <person name="Gomez-Consarnau L."/>
            <person name="Gonzalez J.M."/>
            <person name="Coll-Llado M."/>
            <person name="Gourdon P."/>
            <person name="Pascher T."/>
            <person name="Neutze R."/>
            <person name="Pedros-Alio C."/>
            <person name="Pinhassi J."/>
        </authorList>
    </citation>
    <scope>NUCLEOTIDE SEQUENCE [LARGE SCALE GENOMIC DNA]</scope>
    <source>
        <strain evidence="1 2">MED217</strain>
    </source>
</reference>
<accession>A3XGC4</accession>
<organism evidence="1 2">
    <name type="scientific">Leeuwenhoekiella blandensis (strain CECT 7118 / CCUG 51940 / KCTC 22103 / MED217)</name>
    <name type="common">Flavobacterium sp. (strain MED217)</name>
    <dbReference type="NCBI Taxonomy" id="398720"/>
    <lineage>
        <taxon>Bacteria</taxon>
        <taxon>Pseudomonadati</taxon>
        <taxon>Bacteroidota</taxon>
        <taxon>Flavobacteriia</taxon>
        <taxon>Flavobacteriales</taxon>
        <taxon>Flavobacteriaceae</taxon>
        <taxon>Leeuwenhoekiella</taxon>
    </lineage>
</organism>
<gene>
    <name evidence="1" type="ORF">MED217_14820</name>
</gene>
<dbReference type="EMBL" id="AANC01000001">
    <property type="protein sequence ID" value="EAQ50825.1"/>
    <property type="molecule type" value="Genomic_DNA"/>
</dbReference>
<keyword evidence="2" id="KW-1185">Reference proteome</keyword>
<comment type="caution">
    <text evidence="1">The sequence shown here is derived from an EMBL/GenBank/DDBJ whole genome shotgun (WGS) entry which is preliminary data.</text>
</comment>
<protein>
    <submittedName>
        <fullName evidence="1">Uncharacterized protein</fullName>
    </submittedName>
</protein>
<proteinExistence type="predicted"/>
<evidence type="ECO:0000313" key="1">
    <source>
        <dbReference type="EMBL" id="EAQ50825.1"/>
    </source>
</evidence>
<dbReference type="HOGENOM" id="CLU_3374396_0_0_10"/>
<name>A3XGC4_LEEBM</name>
<dbReference type="Proteomes" id="UP000001601">
    <property type="component" value="Unassembled WGS sequence"/>
</dbReference>
<evidence type="ECO:0000313" key="2">
    <source>
        <dbReference type="Proteomes" id="UP000001601"/>
    </source>
</evidence>
<dbReference type="AlphaFoldDB" id="A3XGC4"/>
<sequence length="34" mass="3837">MKTNFQLRGKPWSIKPFDGANKKGDPNASPFLVF</sequence>